<sequence length="115" mass="13494">MDVEIASVSKKKLIMKPFEEPEDIQQFPEGLIENENWSIVYKKEGGVLNNYTFFLRDKHLYSTCDVNQILERAKANKTNIDSDIKFVSDMTKWYLAFRASLLKIMPKIFDAPRQQ</sequence>
<evidence type="ECO:0000313" key="2">
    <source>
        <dbReference type="Proteomes" id="UP001177003"/>
    </source>
</evidence>
<reference evidence="1" key="1">
    <citation type="submission" date="2023-04" db="EMBL/GenBank/DDBJ databases">
        <authorList>
            <person name="Vijverberg K."/>
            <person name="Xiong W."/>
            <person name="Schranz E."/>
        </authorList>
    </citation>
    <scope>NUCLEOTIDE SEQUENCE</scope>
</reference>
<keyword evidence="2" id="KW-1185">Reference proteome</keyword>
<dbReference type="Proteomes" id="UP001177003">
    <property type="component" value="Chromosome 0"/>
</dbReference>
<protein>
    <submittedName>
        <fullName evidence="1">Uncharacterized protein</fullName>
    </submittedName>
</protein>
<proteinExistence type="predicted"/>
<name>A0AA35VH96_LACSI</name>
<gene>
    <name evidence="1" type="ORF">LSALG_LOCUS6769</name>
</gene>
<dbReference type="EMBL" id="OX465086">
    <property type="protein sequence ID" value="CAI9266200.1"/>
    <property type="molecule type" value="Genomic_DNA"/>
</dbReference>
<evidence type="ECO:0000313" key="1">
    <source>
        <dbReference type="EMBL" id="CAI9266200.1"/>
    </source>
</evidence>
<accession>A0AA35VH96</accession>
<dbReference type="AlphaFoldDB" id="A0AA35VH96"/>
<organism evidence="1 2">
    <name type="scientific">Lactuca saligna</name>
    <name type="common">Willowleaf lettuce</name>
    <dbReference type="NCBI Taxonomy" id="75948"/>
    <lineage>
        <taxon>Eukaryota</taxon>
        <taxon>Viridiplantae</taxon>
        <taxon>Streptophyta</taxon>
        <taxon>Embryophyta</taxon>
        <taxon>Tracheophyta</taxon>
        <taxon>Spermatophyta</taxon>
        <taxon>Magnoliopsida</taxon>
        <taxon>eudicotyledons</taxon>
        <taxon>Gunneridae</taxon>
        <taxon>Pentapetalae</taxon>
        <taxon>asterids</taxon>
        <taxon>campanulids</taxon>
        <taxon>Asterales</taxon>
        <taxon>Asteraceae</taxon>
        <taxon>Cichorioideae</taxon>
        <taxon>Cichorieae</taxon>
        <taxon>Lactucinae</taxon>
        <taxon>Lactuca</taxon>
    </lineage>
</organism>